<dbReference type="KEGG" id="fwa:DCMF_15190"/>
<dbReference type="AlphaFoldDB" id="A0A3G1KU04"/>
<dbReference type="EMBL" id="CP017634">
    <property type="protein sequence ID" value="ATW25939.1"/>
    <property type="molecule type" value="Genomic_DNA"/>
</dbReference>
<dbReference type="Proteomes" id="UP000323521">
    <property type="component" value="Chromosome"/>
</dbReference>
<organism evidence="1 2">
    <name type="scientific">Formimonas warabiya</name>
    <dbReference type="NCBI Taxonomy" id="1761012"/>
    <lineage>
        <taxon>Bacteria</taxon>
        <taxon>Bacillati</taxon>
        <taxon>Bacillota</taxon>
        <taxon>Clostridia</taxon>
        <taxon>Eubacteriales</taxon>
        <taxon>Peptococcaceae</taxon>
        <taxon>Candidatus Formimonas</taxon>
    </lineage>
</organism>
<accession>A0A3G1KU04</accession>
<dbReference type="InterPro" id="IPR011989">
    <property type="entry name" value="ARM-like"/>
</dbReference>
<dbReference type="OrthoDB" id="1726403at2"/>
<dbReference type="Gene3D" id="1.25.10.10">
    <property type="entry name" value="Leucine-rich Repeat Variant"/>
    <property type="match status" value="1"/>
</dbReference>
<dbReference type="InterPro" id="IPR016024">
    <property type="entry name" value="ARM-type_fold"/>
</dbReference>
<gene>
    <name evidence="1" type="ORF">DCMF_15190</name>
</gene>
<protein>
    <recommendedName>
        <fullName evidence="3">HEAT repeat domain-containing protein</fullName>
    </recommendedName>
</protein>
<evidence type="ECO:0000313" key="2">
    <source>
        <dbReference type="Proteomes" id="UP000323521"/>
    </source>
</evidence>
<dbReference type="SUPFAM" id="SSF48371">
    <property type="entry name" value="ARM repeat"/>
    <property type="match status" value="1"/>
</dbReference>
<keyword evidence="2" id="KW-1185">Reference proteome</keyword>
<name>A0A3G1KU04_FORW1</name>
<evidence type="ECO:0000313" key="1">
    <source>
        <dbReference type="EMBL" id="ATW25939.1"/>
    </source>
</evidence>
<evidence type="ECO:0008006" key="3">
    <source>
        <dbReference type="Google" id="ProtNLM"/>
    </source>
</evidence>
<reference evidence="1 2" key="1">
    <citation type="submission" date="2016-10" db="EMBL/GenBank/DDBJ databases">
        <title>Complete Genome Sequence of Peptococcaceae strain DCMF.</title>
        <authorList>
            <person name="Edwards R.J."/>
            <person name="Holland S.I."/>
            <person name="Deshpande N.P."/>
            <person name="Wong Y.K."/>
            <person name="Ertan H."/>
            <person name="Manefield M."/>
            <person name="Russell T.L."/>
            <person name="Lee M.J."/>
        </authorList>
    </citation>
    <scope>NUCLEOTIDE SEQUENCE [LARGE SCALE GENOMIC DNA]</scope>
    <source>
        <strain evidence="1 2">DCMF</strain>
    </source>
</reference>
<dbReference type="RefSeq" id="WP_148135204.1">
    <property type="nucleotide sequence ID" value="NZ_CP017634.1"/>
</dbReference>
<proteinExistence type="predicted"/>
<sequence length="264" mass="30320">MGNEEIFTMIRQLVDPAPRERKKALEYLGKYPDRNEVVQGYLLQLPQAERPLAILLLQKIEQEGRGKSGVAAQVMALIRHPDYQVRSRVFICLGRLQDRFISLPLVDFVGSNPGEEWQLRALECLYLLHDQRVVPGLSLFLRQTDNPLLVRGIIWLLGSLGGKEPLDVIARWAASPEGRIVKSEVILEALALAIASLEEGMAYWEEVKKENPVLDRFFRYSILPEIDPPHFFVYPYPDYLLDQAKARGMGGKEFKKLFYWDRPT</sequence>